<dbReference type="Pfam" id="PF13459">
    <property type="entry name" value="Fer4_15"/>
    <property type="match status" value="1"/>
</dbReference>
<dbReference type="PROSITE" id="PS51379">
    <property type="entry name" value="4FE4S_FER_2"/>
    <property type="match status" value="1"/>
</dbReference>
<evidence type="ECO:0000256" key="2">
    <source>
        <dbReference type="ARBA" id="ARBA00022723"/>
    </source>
</evidence>
<dbReference type="AlphaFoldDB" id="A0A9Y1BS72"/>
<organism evidence="8">
    <name type="scientific">Candidatus Heimdallarchaeum endolithica</name>
    <dbReference type="NCBI Taxonomy" id="2876572"/>
    <lineage>
        <taxon>Archaea</taxon>
        <taxon>Promethearchaeati</taxon>
        <taxon>Candidatus Heimdallarchaeota</taxon>
        <taxon>Candidatus Heimdallarchaeia (ex Rinke et al. 2021) (nom. nud.)</taxon>
        <taxon>Candidatus Heimdallarchaeales</taxon>
        <taxon>Candidatus Heimdallarchaeaceae</taxon>
        <taxon>Candidatus Heimdallarchaeum</taxon>
    </lineage>
</organism>
<dbReference type="EMBL" id="CP084167">
    <property type="protein sequence ID" value="UJG44169.1"/>
    <property type="molecule type" value="Genomic_DNA"/>
</dbReference>
<evidence type="ECO:0000259" key="7">
    <source>
        <dbReference type="PROSITE" id="PS51379"/>
    </source>
</evidence>
<evidence type="ECO:0000256" key="5">
    <source>
        <dbReference type="ARBA" id="ARBA00023014"/>
    </source>
</evidence>
<evidence type="ECO:0000256" key="1">
    <source>
        <dbReference type="ARBA" id="ARBA00022448"/>
    </source>
</evidence>
<evidence type="ECO:0000256" key="6">
    <source>
        <dbReference type="SAM" id="MobiDB-lite"/>
    </source>
</evidence>
<dbReference type="GO" id="GO:0051536">
    <property type="term" value="F:iron-sulfur cluster binding"/>
    <property type="evidence" value="ECO:0007669"/>
    <property type="project" value="UniProtKB-KW"/>
</dbReference>
<keyword evidence="3" id="KW-0249">Electron transport</keyword>
<proteinExistence type="predicted"/>
<evidence type="ECO:0000256" key="4">
    <source>
        <dbReference type="ARBA" id="ARBA00023004"/>
    </source>
</evidence>
<keyword evidence="5" id="KW-0411">Iron-sulfur</keyword>
<dbReference type="InterPro" id="IPR017896">
    <property type="entry name" value="4Fe4S_Fe-S-bd"/>
</dbReference>
<reference evidence="8" key="1">
    <citation type="journal article" date="2022" name="Nat. Microbiol.">
        <title>Unique mobile elements and scalable gene flow at the prokaryote-eukaryote boundary revealed by circularized Asgard archaea genomes.</title>
        <authorList>
            <person name="Wu F."/>
            <person name="Speth D.R."/>
            <person name="Philosof A."/>
            <person name="Cremiere A."/>
            <person name="Narayanan A."/>
            <person name="Barco R.A."/>
            <person name="Connon S.A."/>
            <person name="Amend J.P."/>
            <person name="Antoshechkin I.A."/>
            <person name="Orphan V.J."/>
        </authorList>
    </citation>
    <scope>NUCLEOTIDE SEQUENCE</scope>
    <source>
        <strain evidence="8">PR6</strain>
    </source>
</reference>
<dbReference type="PANTHER" id="PTHR36923">
    <property type="entry name" value="FERREDOXIN"/>
    <property type="match status" value="1"/>
</dbReference>
<dbReference type="PANTHER" id="PTHR36923:SF3">
    <property type="entry name" value="FERREDOXIN"/>
    <property type="match status" value="1"/>
</dbReference>
<dbReference type="Proteomes" id="UP001200513">
    <property type="component" value="Chromosome"/>
</dbReference>
<dbReference type="SUPFAM" id="SSF54862">
    <property type="entry name" value="4Fe-4S ferredoxins"/>
    <property type="match status" value="1"/>
</dbReference>
<dbReference type="InterPro" id="IPR051269">
    <property type="entry name" value="Fe-S_cluster_ET"/>
</dbReference>
<protein>
    <submittedName>
        <fullName evidence="8">Ferredoxin</fullName>
    </submittedName>
</protein>
<feature type="region of interest" description="Disordered" evidence="6">
    <location>
        <begin position="30"/>
        <end position="54"/>
    </location>
</feature>
<evidence type="ECO:0000256" key="3">
    <source>
        <dbReference type="ARBA" id="ARBA00022982"/>
    </source>
</evidence>
<dbReference type="Gene3D" id="3.30.70.20">
    <property type="match status" value="1"/>
</dbReference>
<sequence>MVKYKITINREECIACGLCYSEDPKHFESDDSDISKVVGGETTEDLSEGEFDDEEIENVREIASECPAEIIHVTEE</sequence>
<keyword evidence="2" id="KW-0479">Metal-binding</keyword>
<keyword evidence="4" id="KW-0408">Iron</keyword>
<name>A0A9Y1BS72_9ARCH</name>
<keyword evidence="1" id="KW-0813">Transport</keyword>
<dbReference type="GO" id="GO:0046872">
    <property type="term" value="F:metal ion binding"/>
    <property type="evidence" value="ECO:0007669"/>
    <property type="project" value="UniProtKB-KW"/>
</dbReference>
<evidence type="ECO:0000313" key="8">
    <source>
        <dbReference type="EMBL" id="UJG44169.1"/>
    </source>
</evidence>
<gene>
    <name evidence="8" type="ORF">K9W46_03065</name>
</gene>
<feature type="domain" description="4Fe-4S ferredoxin-type" evidence="7">
    <location>
        <begin position="4"/>
        <end position="32"/>
    </location>
</feature>
<accession>A0A9Y1BS72</accession>
<feature type="compositionally biased region" description="Acidic residues" evidence="6">
    <location>
        <begin position="42"/>
        <end position="54"/>
    </location>
</feature>